<proteinExistence type="predicted"/>
<dbReference type="InterPro" id="IPR018303">
    <property type="entry name" value="ATPase_P-typ_P_site"/>
</dbReference>
<organism evidence="7 8">
    <name type="scientific">Thiohalocapsa halophila</name>
    <dbReference type="NCBI Taxonomy" id="69359"/>
    <lineage>
        <taxon>Bacteria</taxon>
        <taxon>Pseudomonadati</taxon>
        <taxon>Pseudomonadota</taxon>
        <taxon>Gammaproteobacteria</taxon>
        <taxon>Chromatiales</taxon>
        <taxon>Chromatiaceae</taxon>
        <taxon>Thiohalocapsa</taxon>
    </lineage>
</organism>
<dbReference type="Gene3D" id="3.40.1110.10">
    <property type="entry name" value="Calcium-transporting ATPase, cytoplasmic domain N"/>
    <property type="match status" value="1"/>
</dbReference>
<reference evidence="7 8" key="1">
    <citation type="journal article" date="2020" name="Microorganisms">
        <title>Osmotic Adaptation and Compatible Solute Biosynthesis of Phototrophic Bacteria as Revealed from Genome Analyses.</title>
        <authorList>
            <person name="Imhoff J.F."/>
            <person name="Rahn T."/>
            <person name="Kunzel S."/>
            <person name="Keller A."/>
            <person name="Neulinger S.C."/>
        </authorList>
    </citation>
    <scope>NUCLEOTIDE SEQUENCE [LARGE SCALE GENOMIC DNA]</scope>
    <source>
        <strain evidence="7 8">DSM 6210</strain>
    </source>
</reference>
<evidence type="ECO:0000256" key="4">
    <source>
        <dbReference type="ARBA" id="ARBA00022989"/>
    </source>
</evidence>
<dbReference type="InterPro" id="IPR036412">
    <property type="entry name" value="HAD-like_sf"/>
</dbReference>
<evidence type="ECO:0000313" key="8">
    <source>
        <dbReference type="Proteomes" id="UP000748752"/>
    </source>
</evidence>
<dbReference type="Gene3D" id="3.40.50.1000">
    <property type="entry name" value="HAD superfamily/HAD-like"/>
    <property type="match status" value="1"/>
</dbReference>
<keyword evidence="2 6" id="KW-0812">Transmembrane</keyword>
<dbReference type="PRINTS" id="PR00119">
    <property type="entry name" value="CATATPASE"/>
</dbReference>
<dbReference type="EMBL" id="NRRV01000139">
    <property type="protein sequence ID" value="MBK1633900.1"/>
    <property type="molecule type" value="Genomic_DNA"/>
</dbReference>
<gene>
    <name evidence="7" type="ORF">CKO31_24840</name>
</gene>
<evidence type="ECO:0000313" key="7">
    <source>
        <dbReference type="EMBL" id="MBK1633900.1"/>
    </source>
</evidence>
<dbReference type="PANTHER" id="PTHR43520:SF8">
    <property type="entry name" value="P-TYPE CU(+) TRANSPORTER"/>
    <property type="match status" value="1"/>
</dbReference>
<comment type="subcellular location">
    <subcellularLocation>
        <location evidence="1">Membrane</location>
    </subcellularLocation>
</comment>
<dbReference type="Pfam" id="PF00702">
    <property type="entry name" value="Hydrolase"/>
    <property type="match status" value="1"/>
</dbReference>
<keyword evidence="8" id="KW-1185">Reference proteome</keyword>
<evidence type="ECO:0000256" key="3">
    <source>
        <dbReference type="ARBA" id="ARBA00022967"/>
    </source>
</evidence>
<keyword evidence="4 6" id="KW-1133">Transmembrane helix</keyword>
<evidence type="ECO:0000256" key="1">
    <source>
        <dbReference type="ARBA" id="ARBA00004370"/>
    </source>
</evidence>
<evidence type="ECO:0000256" key="5">
    <source>
        <dbReference type="ARBA" id="ARBA00023136"/>
    </source>
</evidence>
<dbReference type="PROSITE" id="PS00154">
    <property type="entry name" value="ATPASE_E1_E2"/>
    <property type="match status" value="1"/>
</dbReference>
<dbReference type="SFLD" id="SFLDS00003">
    <property type="entry name" value="Haloacid_Dehalogenase"/>
    <property type="match status" value="1"/>
</dbReference>
<dbReference type="NCBIfam" id="TIGR01494">
    <property type="entry name" value="ATPase_P-type"/>
    <property type="match status" value="1"/>
</dbReference>
<accession>A0ABS1CPN5</accession>
<evidence type="ECO:0008006" key="9">
    <source>
        <dbReference type="Google" id="ProtNLM"/>
    </source>
</evidence>
<protein>
    <recommendedName>
        <fullName evidence="9">HAD-IC family P-type ATPase</fullName>
    </recommendedName>
</protein>
<feature type="transmembrane region" description="Helical" evidence="6">
    <location>
        <begin position="306"/>
        <end position="325"/>
    </location>
</feature>
<dbReference type="SUPFAM" id="SSF56784">
    <property type="entry name" value="HAD-like"/>
    <property type="match status" value="1"/>
</dbReference>
<dbReference type="SFLD" id="SFLDG00002">
    <property type="entry name" value="C1.7:_P-type_atpase_like"/>
    <property type="match status" value="1"/>
</dbReference>
<evidence type="ECO:0000256" key="2">
    <source>
        <dbReference type="ARBA" id="ARBA00022692"/>
    </source>
</evidence>
<comment type="caution">
    <text evidence="7">The sequence shown here is derived from an EMBL/GenBank/DDBJ whole genome shotgun (WGS) entry which is preliminary data.</text>
</comment>
<dbReference type="SFLD" id="SFLDF00027">
    <property type="entry name" value="p-type_atpase"/>
    <property type="match status" value="1"/>
</dbReference>
<sequence>MLLIKDGLVLEKLQYVDTVVFDKTGTLTEQQPHVGRIYSCHAGYKASAILYYAAIAEHKQSHPIAMAIMEESEALGLILPSVDDTHYQVGYGICVHVDDEVVRVGSGRYMELENIQLTDEMIALQAAGHARGYTFAFVAIGETIAGIIELHPTVRPEAERIVSELKQRGLTTYIISGDHEAPTKALATELGIDGFFAETLPEDKAIRISQLQEQGKTVCFIGDGINDAIALKKADVAVSLRGAASIATDTAQVILLEGNLRQVASLFELNDRLQKNFRNSVLWDVVPNATSIVGAYFFHLSVYGALALYTVGLAGGVVNGMLPLLKK</sequence>
<name>A0ABS1CPN5_9GAMM</name>
<keyword evidence="3" id="KW-1278">Translocase</keyword>
<keyword evidence="5 6" id="KW-0472">Membrane</keyword>
<dbReference type="InterPro" id="IPR001757">
    <property type="entry name" value="P_typ_ATPase"/>
</dbReference>
<dbReference type="InterPro" id="IPR023214">
    <property type="entry name" value="HAD_sf"/>
</dbReference>
<dbReference type="InterPro" id="IPR023299">
    <property type="entry name" value="ATPase_P-typ_cyto_dom_N"/>
</dbReference>
<dbReference type="Proteomes" id="UP000748752">
    <property type="component" value="Unassembled WGS sequence"/>
</dbReference>
<dbReference type="PANTHER" id="PTHR43520">
    <property type="entry name" value="ATP7, ISOFORM B"/>
    <property type="match status" value="1"/>
</dbReference>
<dbReference type="InterPro" id="IPR044492">
    <property type="entry name" value="P_typ_ATPase_HD_dom"/>
</dbReference>
<evidence type="ECO:0000256" key="6">
    <source>
        <dbReference type="SAM" id="Phobius"/>
    </source>
</evidence>